<accession>A0ABN7UXL6</accession>
<dbReference type="EMBL" id="CAJVQB010006881">
    <property type="protein sequence ID" value="CAG8693213.1"/>
    <property type="molecule type" value="Genomic_DNA"/>
</dbReference>
<evidence type="ECO:0000313" key="1">
    <source>
        <dbReference type="EMBL" id="CAG8693213.1"/>
    </source>
</evidence>
<proteinExistence type="predicted"/>
<evidence type="ECO:0000313" key="2">
    <source>
        <dbReference type="Proteomes" id="UP000789901"/>
    </source>
</evidence>
<keyword evidence="2" id="KW-1185">Reference proteome</keyword>
<gene>
    <name evidence="1" type="ORF">GMARGA_LOCUS11650</name>
</gene>
<comment type="caution">
    <text evidence="1">The sequence shown here is derived from an EMBL/GenBank/DDBJ whole genome shotgun (WGS) entry which is preliminary data.</text>
</comment>
<name>A0ABN7UXL6_GIGMA</name>
<sequence length="91" mass="10977">MTNTDDINEEIISAFDWDVAISEWEELLIDEEFEEEQDDLDITHPAENQAAKWKLHDLFLPNLPFHLNNMYGTYDTYMRYCEKKRLYKGKK</sequence>
<protein>
    <submittedName>
        <fullName evidence="1">35929_t:CDS:1</fullName>
    </submittedName>
</protein>
<reference evidence="1 2" key="1">
    <citation type="submission" date="2021-06" db="EMBL/GenBank/DDBJ databases">
        <authorList>
            <person name="Kallberg Y."/>
            <person name="Tangrot J."/>
            <person name="Rosling A."/>
        </authorList>
    </citation>
    <scope>NUCLEOTIDE SEQUENCE [LARGE SCALE GENOMIC DNA]</scope>
    <source>
        <strain evidence="1 2">120-4 pot B 10/14</strain>
    </source>
</reference>
<dbReference type="Proteomes" id="UP000789901">
    <property type="component" value="Unassembled WGS sequence"/>
</dbReference>
<organism evidence="1 2">
    <name type="scientific">Gigaspora margarita</name>
    <dbReference type="NCBI Taxonomy" id="4874"/>
    <lineage>
        <taxon>Eukaryota</taxon>
        <taxon>Fungi</taxon>
        <taxon>Fungi incertae sedis</taxon>
        <taxon>Mucoromycota</taxon>
        <taxon>Glomeromycotina</taxon>
        <taxon>Glomeromycetes</taxon>
        <taxon>Diversisporales</taxon>
        <taxon>Gigasporaceae</taxon>
        <taxon>Gigaspora</taxon>
    </lineage>
</organism>